<evidence type="ECO:0000256" key="4">
    <source>
        <dbReference type="SAM" id="SignalP"/>
    </source>
</evidence>
<dbReference type="InterPro" id="IPR012334">
    <property type="entry name" value="Pectin_lyas_fold"/>
</dbReference>
<sequence length="481" mass="52971">MKSHCFLGLLLVAQHLVCATNTLANPFQSKSTSHQYYVATNGADTNTGSIRTPFKTINAALIKAQPGDQVIVRGGRYYQKIKFPRSGEPGKPISLQSYPKEKAIIDGSSINVTGWQALITLINTSWITIDGFDICNLHSNKVNTDPQGISISGSGHDIAIKNCNIYNIKNTTTLAQGRSGHAILVIGTAKTPIVNLSITDCTVHDTQTGTSENVTLAGNVDGFVFKRNQVYDTENIGIIVAGGDGLNPRGAIATNYARNGVISDNIFHHNTMTKTPETWGPDRYGAISIYVCGGANTLIERNIVYESDRGIGLISESNIYPTKTTMVRNNLVYHCYRTGIYMGDYLNYTISGTKNCSVINNTLVENNRVLGAFGEIEGEIRLTEHCDSNVIKYNRIYAAAKDVLIHKYTSSGSHNIIDYNQYFSSEKPQWIWNSTNNNPITDFNTWKQTSGQDTHSTLKIVSSIFNTNSLKQWKKSLQSKI</sequence>
<dbReference type="Proteomes" id="UP000199455">
    <property type="component" value="Unassembled WGS sequence"/>
</dbReference>
<keyword evidence="3 4" id="KW-0732">Signal</keyword>
<feature type="domain" description="DUF1565" evidence="5">
    <location>
        <begin position="41"/>
        <end position="81"/>
    </location>
</feature>
<evidence type="ECO:0000313" key="7">
    <source>
        <dbReference type="Proteomes" id="UP000199455"/>
    </source>
</evidence>
<accession>A0A1G6RTP9</accession>
<organism evidence="6 7">
    <name type="scientific">Pedobacter soli</name>
    <dbReference type="NCBI Taxonomy" id="390242"/>
    <lineage>
        <taxon>Bacteria</taxon>
        <taxon>Pseudomonadati</taxon>
        <taxon>Bacteroidota</taxon>
        <taxon>Sphingobacteriia</taxon>
        <taxon>Sphingobacteriales</taxon>
        <taxon>Sphingobacteriaceae</taxon>
        <taxon>Pedobacter</taxon>
    </lineage>
</organism>
<dbReference type="InterPro" id="IPR011459">
    <property type="entry name" value="DUF1565"/>
</dbReference>
<dbReference type="STRING" id="390242.SAMN04488024_10452"/>
<proteinExistence type="predicted"/>
<dbReference type="InterPro" id="IPR006626">
    <property type="entry name" value="PbH1"/>
</dbReference>
<protein>
    <submittedName>
        <fullName evidence="6">Right handed beta helix region</fullName>
    </submittedName>
</protein>
<feature type="signal peptide" evidence="4">
    <location>
        <begin position="1"/>
        <end position="24"/>
    </location>
</feature>
<dbReference type="EMBL" id="FMZH01000004">
    <property type="protein sequence ID" value="SDD07959.1"/>
    <property type="molecule type" value="Genomic_DNA"/>
</dbReference>
<evidence type="ECO:0000313" key="6">
    <source>
        <dbReference type="EMBL" id="SDD07959.1"/>
    </source>
</evidence>
<dbReference type="RefSeq" id="WP_090768048.1">
    <property type="nucleotide sequence ID" value="NZ_FMZH01000004.1"/>
</dbReference>
<keyword evidence="2" id="KW-0964">Secreted</keyword>
<dbReference type="InterPro" id="IPR011050">
    <property type="entry name" value="Pectin_lyase_fold/virulence"/>
</dbReference>
<evidence type="ECO:0000256" key="2">
    <source>
        <dbReference type="ARBA" id="ARBA00022525"/>
    </source>
</evidence>
<dbReference type="AlphaFoldDB" id="A0A1G6RTP9"/>
<dbReference type="Pfam" id="PF07602">
    <property type="entry name" value="DUF1565"/>
    <property type="match status" value="1"/>
</dbReference>
<comment type="subcellular location">
    <subcellularLocation>
        <location evidence="1">Secreted</location>
    </subcellularLocation>
</comment>
<dbReference type="GO" id="GO:0016837">
    <property type="term" value="F:carbon-oxygen lyase activity, acting on polysaccharides"/>
    <property type="evidence" value="ECO:0007669"/>
    <property type="project" value="TreeGrafter"/>
</dbReference>
<dbReference type="PANTHER" id="PTHR40088">
    <property type="entry name" value="PECTATE LYASE (EUROFUNG)"/>
    <property type="match status" value="1"/>
</dbReference>
<dbReference type="SUPFAM" id="SSF51126">
    <property type="entry name" value="Pectin lyase-like"/>
    <property type="match status" value="1"/>
</dbReference>
<dbReference type="PANTHER" id="PTHR40088:SF2">
    <property type="entry name" value="SECRETED SUGAR HYDROLASE"/>
    <property type="match status" value="1"/>
</dbReference>
<dbReference type="GO" id="GO:0005576">
    <property type="term" value="C:extracellular region"/>
    <property type="evidence" value="ECO:0007669"/>
    <property type="project" value="UniProtKB-SubCell"/>
</dbReference>
<dbReference type="Gene3D" id="2.160.20.10">
    <property type="entry name" value="Single-stranded right-handed beta-helix, Pectin lyase-like"/>
    <property type="match status" value="1"/>
</dbReference>
<keyword evidence="7" id="KW-1185">Reference proteome</keyword>
<evidence type="ECO:0000259" key="5">
    <source>
        <dbReference type="Pfam" id="PF07602"/>
    </source>
</evidence>
<reference evidence="7" key="1">
    <citation type="submission" date="2016-10" db="EMBL/GenBank/DDBJ databases">
        <authorList>
            <person name="Varghese N."/>
            <person name="Submissions S."/>
        </authorList>
    </citation>
    <scope>NUCLEOTIDE SEQUENCE [LARGE SCALE GENOMIC DNA]</scope>
    <source>
        <strain evidence="7">DSM 18609</strain>
    </source>
</reference>
<dbReference type="InterPro" id="IPR052052">
    <property type="entry name" value="Polysaccharide_Lyase_9"/>
</dbReference>
<name>A0A1G6RTP9_9SPHI</name>
<dbReference type="SMART" id="SM00710">
    <property type="entry name" value="PbH1"/>
    <property type="match status" value="6"/>
</dbReference>
<evidence type="ECO:0000256" key="1">
    <source>
        <dbReference type="ARBA" id="ARBA00004613"/>
    </source>
</evidence>
<feature type="chain" id="PRO_5011723844" evidence="4">
    <location>
        <begin position="25"/>
        <end position="481"/>
    </location>
</feature>
<gene>
    <name evidence="6" type="ORF">SAMN04488024_10452</name>
</gene>
<evidence type="ECO:0000256" key="3">
    <source>
        <dbReference type="ARBA" id="ARBA00022729"/>
    </source>
</evidence>